<gene>
    <name evidence="2" type="ORF">E4L98_29215</name>
</gene>
<proteinExistence type="predicted"/>
<dbReference type="RefSeq" id="WP_135205054.1">
    <property type="nucleotide sequence ID" value="NZ_SPVG01000276.1"/>
</dbReference>
<sequence>MPRWTDAARAKQAALITRWKPWQAATGPRTDAGKASSSRNADKGGDAGRAQRLADAEAELAAALAKVHKLSKALRRRSSAL</sequence>
<reference evidence="2 3" key="1">
    <citation type="submission" date="2019-03" db="EMBL/GenBank/DDBJ databases">
        <title>Draft Genome Sequence of Duganella callidus sp. nov., a Novel Duganella Species Isolated from Cultivated Soil.</title>
        <authorList>
            <person name="Raths R."/>
            <person name="Peta V."/>
            <person name="Bucking H."/>
        </authorList>
    </citation>
    <scope>NUCLEOTIDE SEQUENCE [LARGE SCALE GENOMIC DNA]</scope>
    <source>
        <strain evidence="2 3">DN04</strain>
    </source>
</reference>
<accession>A0A4Y9RWM3</accession>
<dbReference type="AlphaFoldDB" id="A0A4Y9RWM3"/>
<protein>
    <submittedName>
        <fullName evidence="2">Uncharacterized protein</fullName>
    </submittedName>
</protein>
<dbReference type="Proteomes" id="UP000297729">
    <property type="component" value="Unassembled WGS sequence"/>
</dbReference>
<dbReference type="EMBL" id="SPVG01000276">
    <property type="protein sequence ID" value="TFW13283.1"/>
    <property type="molecule type" value="Genomic_DNA"/>
</dbReference>
<organism evidence="2 3">
    <name type="scientific">Duganella callida</name>
    <dbReference type="NCBI Taxonomy" id="2561932"/>
    <lineage>
        <taxon>Bacteria</taxon>
        <taxon>Pseudomonadati</taxon>
        <taxon>Pseudomonadota</taxon>
        <taxon>Betaproteobacteria</taxon>
        <taxon>Burkholderiales</taxon>
        <taxon>Oxalobacteraceae</taxon>
        <taxon>Telluria group</taxon>
        <taxon>Duganella</taxon>
    </lineage>
</organism>
<name>A0A4Y9RWM3_9BURK</name>
<dbReference type="OrthoDB" id="8781373at2"/>
<feature type="region of interest" description="Disordered" evidence="1">
    <location>
        <begin position="20"/>
        <end position="52"/>
    </location>
</feature>
<evidence type="ECO:0000256" key="1">
    <source>
        <dbReference type="SAM" id="MobiDB-lite"/>
    </source>
</evidence>
<comment type="caution">
    <text evidence="2">The sequence shown here is derived from an EMBL/GenBank/DDBJ whole genome shotgun (WGS) entry which is preliminary data.</text>
</comment>
<evidence type="ECO:0000313" key="3">
    <source>
        <dbReference type="Proteomes" id="UP000297729"/>
    </source>
</evidence>
<evidence type="ECO:0000313" key="2">
    <source>
        <dbReference type="EMBL" id="TFW13283.1"/>
    </source>
</evidence>
<keyword evidence="3" id="KW-1185">Reference proteome</keyword>